<dbReference type="GO" id="GO:0000049">
    <property type="term" value="F:tRNA binding"/>
    <property type="evidence" value="ECO:0007669"/>
    <property type="project" value="UniProtKB-UniRule"/>
</dbReference>
<dbReference type="PANTHER" id="PTHR33992">
    <property type="entry name" value="RIBONUCLEASE P PROTEIN COMPONENT"/>
    <property type="match status" value="1"/>
</dbReference>
<evidence type="ECO:0000256" key="7">
    <source>
        <dbReference type="NCBIfam" id="TIGR00188"/>
    </source>
</evidence>
<dbReference type="EC" id="3.1.26.5" evidence="6 7"/>
<keyword evidence="3 6" id="KW-0255">Endonuclease</keyword>
<reference evidence="8 9" key="1">
    <citation type="submission" date="2019-03" db="EMBL/GenBank/DDBJ databases">
        <title>Deep-cultivation of Planctomycetes and their phenomic and genomic characterization uncovers novel biology.</title>
        <authorList>
            <person name="Wiegand S."/>
            <person name="Jogler M."/>
            <person name="Boedeker C."/>
            <person name="Pinto D."/>
            <person name="Vollmers J."/>
            <person name="Rivas-Marin E."/>
            <person name="Kohn T."/>
            <person name="Peeters S.H."/>
            <person name="Heuer A."/>
            <person name="Rast P."/>
            <person name="Oberbeckmann S."/>
            <person name="Bunk B."/>
            <person name="Jeske O."/>
            <person name="Meyerdierks A."/>
            <person name="Storesund J.E."/>
            <person name="Kallscheuer N."/>
            <person name="Luecker S."/>
            <person name="Lage O.M."/>
            <person name="Pohl T."/>
            <person name="Merkel B.J."/>
            <person name="Hornburger P."/>
            <person name="Mueller R.-W."/>
            <person name="Bruemmer F."/>
            <person name="Labrenz M."/>
            <person name="Spormann A.M."/>
            <person name="Op den Camp H."/>
            <person name="Overmann J."/>
            <person name="Amann R."/>
            <person name="Jetten M.S.M."/>
            <person name="Mascher T."/>
            <person name="Medema M.H."/>
            <person name="Devos D.P."/>
            <person name="Kaster A.-K."/>
            <person name="Ovreas L."/>
            <person name="Rohde M."/>
            <person name="Galperin M.Y."/>
            <person name="Jogler C."/>
        </authorList>
    </citation>
    <scope>NUCLEOTIDE SEQUENCE [LARGE SCALE GENOMIC DNA]</scope>
    <source>
        <strain evidence="8 9">Enr17</strain>
    </source>
</reference>
<dbReference type="NCBIfam" id="TIGR00188">
    <property type="entry name" value="rnpA"/>
    <property type="match status" value="1"/>
</dbReference>
<evidence type="ECO:0000313" key="8">
    <source>
        <dbReference type="EMBL" id="QDV51903.1"/>
    </source>
</evidence>
<gene>
    <name evidence="6 8" type="primary">rnpA</name>
    <name evidence="8" type="ORF">Enr17x_39620</name>
</gene>
<comment type="catalytic activity">
    <reaction evidence="6">
        <text>Endonucleolytic cleavage of RNA, removing 5'-extranucleotides from tRNA precursor.</text>
        <dbReference type="EC" id="3.1.26.5"/>
    </reaction>
</comment>
<comment type="similarity">
    <text evidence="6">Belongs to the RnpA family.</text>
</comment>
<dbReference type="RefSeq" id="WP_145311289.1">
    <property type="nucleotide sequence ID" value="NZ_CP037452.1"/>
</dbReference>
<organism evidence="8 9">
    <name type="scientific">Gimesia fumaroli</name>
    <dbReference type="NCBI Taxonomy" id="2527976"/>
    <lineage>
        <taxon>Bacteria</taxon>
        <taxon>Pseudomonadati</taxon>
        <taxon>Planctomycetota</taxon>
        <taxon>Planctomycetia</taxon>
        <taxon>Planctomycetales</taxon>
        <taxon>Planctomycetaceae</taxon>
        <taxon>Gimesia</taxon>
    </lineage>
</organism>
<dbReference type="Gene3D" id="3.30.230.10">
    <property type="match status" value="1"/>
</dbReference>
<keyword evidence="5 6" id="KW-0694">RNA-binding</keyword>
<dbReference type="InterPro" id="IPR000100">
    <property type="entry name" value="RNase_P"/>
</dbReference>
<evidence type="ECO:0000256" key="5">
    <source>
        <dbReference type="ARBA" id="ARBA00022884"/>
    </source>
</evidence>
<proteinExistence type="inferred from homology"/>
<name>A0A518IFN2_9PLAN</name>
<evidence type="ECO:0000256" key="6">
    <source>
        <dbReference type="HAMAP-Rule" id="MF_00227"/>
    </source>
</evidence>
<dbReference type="Pfam" id="PF00825">
    <property type="entry name" value="Ribonuclease_P"/>
    <property type="match status" value="1"/>
</dbReference>
<dbReference type="OrthoDB" id="9810867at2"/>
<protein>
    <recommendedName>
        <fullName evidence="6 7">Ribonuclease P protein component</fullName>
        <shortName evidence="6">RNase P protein</shortName>
        <shortName evidence="6">RNaseP protein</shortName>
        <ecNumber evidence="6 7">3.1.26.5</ecNumber>
    </recommendedName>
    <alternativeName>
        <fullName evidence="6">Protein C5</fullName>
    </alternativeName>
</protein>
<dbReference type="GO" id="GO:0030677">
    <property type="term" value="C:ribonuclease P complex"/>
    <property type="evidence" value="ECO:0007669"/>
    <property type="project" value="TreeGrafter"/>
</dbReference>
<keyword evidence="9" id="KW-1185">Reference proteome</keyword>
<dbReference type="Proteomes" id="UP000318313">
    <property type="component" value="Chromosome"/>
</dbReference>
<dbReference type="SUPFAM" id="SSF54211">
    <property type="entry name" value="Ribosomal protein S5 domain 2-like"/>
    <property type="match status" value="1"/>
</dbReference>
<evidence type="ECO:0000256" key="2">
    <source>
        <dbReference type="ARBA" id="ARBA00022722"/>
    </source>
</evidence>
<evidence type="ECO:0000256" key="1">
    <source>
        <dbReference type="ARBA" id="ARBA00022694"/>
    </source>
</evidence>
<evidence type="ECO:0000256" key="4">
    <source>
        <dbReference type="ARBA" id="ARBA00022801"/>
    </source>
</evidence>
<dbReference type="GO" id="GO:0004526">
    <property type="term" value="F:ribonuclease P activity"/>
    <property type="evidence" value="ECO:0007669"/>
    <property type="project" value="UniProtKB-UniRule"/>
</dbReference>
<dbReference type="EMBL" id="CP037452">
    <property type="protein sequence ID" value="QDV51903.1"/>
    <property type="molecule type" value="Genomic_DNA"/>
</dbReference>
<evidence type="ECO:0000256" key="3">
    <source>
        <dbReference type="ARBA" id="ARBA00022759"/>
    </source>
</evidence>
<evidence type="ECO:0000313" key="9">
    <source>
        <dbReference type="Proteomes" id="UP000318313"/>
    </source>
</evidence>
<keyword evidence="1 6" id="KW-0819">tRNA processing</keyword>
<dbReference type="GO" id="GO:0001682">
    <property type="term" value="P:tRNA 5'-leader removal"/>
    <property type="evidence" value="ECO:0007669"/>
    <property type="project" value="UniProtKB-UniRule"/>
</dbReference>
<dbReference type="HAMAP" id="MF_00227">
    <property type="entry name" value="RNase_P"/>
    <property type="match status" value="1"/>
</dbReference>
<comment type="function">
    <text evidence="6">RNaseP catalyzes the removal of the 5'-leader sequence from pre-tRNA to produce the mature 5'-terminus. It can also cleave other RNA substrates such as 4.5S RNA. The protein component plays an auxiliary but essential role in vivo by binding to the 5'-leader sequence and broadening the substrate specificity of the ribozyme.</text>
</comment>
<dbReference type="InterPro" id="IPR014721">
    <property type="entry name" value="Ribsml_uS5_D2-typ_fold_subgr"/>
</dbReference>
<comment type="subunit">
    <text evidence="6">Consists of a catalytic RNA component (M1 or rnpB) and a protein subunit.</text>
</comment>
<dbReference type="PANTHER" id="PTHR33992:SF1">
    <property type="entry name" value="RIBONUCLEASE P PROTEIN COMPONENT"/>
    <property type="match status" value="1"/>
</dbReference>
<keyword evidence="2 6" id="KW-0540">Nuclease</keyword>
<dbReference type="GO" id="GO:0042781">
    <property type="term" value="F:3'-tRNA processing endoribonuclease activity"/>
    <property type="evidence" value="ECO:0007669"/>
    <property type="project" value="TreeGrafter"/>
</dbReference>
<dbReference type="KEGG" id="gfm:Enr17x_39620"/>
<sequence length="121" mass="14061">MKQFGFPNTKRIRSQQDFSTIYSARQRAGDQCLLLFAVRNELNQTRLGVSVSRKNGNAIKRARKKRLIREAFRLIQHQLPKGLDLIAIPRPTVEADLKQYQSSLKRLSQKLNRRLEQKQSG</sequence>
<accession>A0A518IFN2</accession>
<keyword evidence="4 6" id="KW-0378">Hydrolase</keyword>
<dbReference type="InterPro" id="IPR020568">
    <property type="entry name" value="Ribosomal_Su5_D2-typ_SF"/>
</dbReference>
<dbReference type="AlphaFoldDB" id="A0A518IFN2"/>